<dbReference type="PANTHER" id="PTHR45647">
    <property type="entry name" value="OS02G0152300 PROTEIN"/>
    <property type="match status" value="1"/>
</dbReference>
<gene>
    <name evidence="6" type="ORF">CJ030_MR5G000874</name>
</gene>
<comment type="caution">
    <text evidence="6">The sequence shown here is derived from an EMBL/GenBank/DDBJ whole genome shotgun (WGS) entry which is preliminary data.</text>
</comment>
<organism evidence="6 7">
    <name type="scientific">Morella rubra</name>
    <name type="common">Chinese bayberry</name>
    <dbReference type="NCBI Taxonomy" id="262757"/>
    <lineage>
        <taxon>Eukaryota</taxon>
        <taxon>Viridiplantae</taxon>
        <taxon>Streptophyta</taxon>
        <taxon>Embryophyta</taxon>
        <taxon>Tracheophyta</taxon>
        <taxon>Spermatophyta</taxon>
        <taxon>Magnoliopsida</taxon>
        <taxon>eudicotyledons</taxon>
        <taxon>Gunneridae</taxon>
        <taxon>Pentapetalae</taxon>
        <taxon>rosids</taxon>
        <taxon>fabids</taxon>
        <taxon>Fagales</taxon>
        <taxon>Myricaceae</taxon>
        <taxon>Morella</taxon>
    </lineage>
</organism>
<proteinExistence type="predicted"/>
<dbReference type="AlphaFoldDB" id="A0A6A1VNX7"/>
<dbReference type="Proteomes" id="UP000516437">
    <property type="component" value="Chromosome 5"/>
</dbReference>
<feature type="region of interest" description="Disordered" evidence="5">
    <location>
        <begin position="257"/>
        <end position="278"/>
    </location>
</feature>
<dbReference type="EC" id="2.3.2.27" evidence="2"/>
<dbReference type="OrthoDB" id="10064100at2759"/>
<reference evidence="6 7" key="1">
    <citation type="journal article" date="2019" name="Plant Biotechnol. J.">
        <title>The red bayberry genome and genetic basis of sex determination.</title>
        <authorList>
            <person name="Jia H.M."/>
            <person name="Jia H.J."/>
            <person name="Cai Q.L."/>
            <person name="Wang Y."/>
            <person name="Zhao H.B."/>
            <person name="Yang W.F."/>
            <person name="Wang G.Y."/>
            <person name="Li Y.H."/>
            <person name="Zhan D.L."/>
            <person name="Shen Y.T."/>
            <person name="Niu Q.F."/>
            <person name="Chang L."/>
            <person name="Qiu J."/>
            <person name="Zhao L."/>
            <person name="Xie H.B."/>
            <person name="Fu W.Y."/>
            <person name="Jin J."/>
            <person name="Li X.W."/>
            <person name="Jiao Y."/>
            <person name="Zhou C.C."/>
            <person name="Tu T."/>
            <person name="Chai C.Y."/>
            <person name="Gao J.L."/>
            <person name="Fan L.J."/>
            <person name="van de Weg E."/>
            <person name="Wang J.Y."/>
            <person name="Gao Z.S."/>
        </authorList>
    </citation>
    <scope>NUCLEOTIDE SEQUENCE [LARGE SCALE GENOMIC DNA]</scope>
    <source>
        <tissue evidence="6">Leaves</tissue>
    </source>
</reference>
<evidence type="ECO:0000256" key="5">
    <source>
        <dbReference type="SAM" id="MobiDB-lite"/>
    </source>
</evidence>
<accession>A0A6A1VNX7</accession>
<dbReference type="PANTHER" id="PTHR45647:SF100">
    <property type="entry name" value="U-BOX DOMAIN-CONTAINING PROTEIN 33"/>
    <property type="match status" value="1"/>
</dbReference>
<name>A0A6A1VNX7_9ROSI</name>
<comment type="catalytic activity">
    <reaction evidence="1">
        <text>S-ubiquitinyl-[E2 ubiquitin-conjugating enzyme]-L-cysteine + [acceptor protein]-L-lysine = [E2 ubiquitin-conjugating enzyme]-L-cysteine + N(6)-ubiquitinyl-[acceptor protein]-L-lysine.</text>
        <dbReference type="EC" id="2.3.2.27"/>
    </reaction>
</comment>
<evidence type="ECO:0000256" key="1">
    <source>
        <dbReference type="ARBA" id="ARBA00000900"/>
    </source>
</evidence>
<sequence length="382" mass="42699">MIMASRHEVLEDSRARVSTEESEDMIYFAVRKEVNKCALNLLWLLRNSGGKRICILHVHKPAKRIPGLVLGGSYPVHALTETQVNALKLYIEMESVEKGIVELIYQHGIRELVMGAAADGRYKKTMTEIRSKKARYVCEKAPAYSHIQFICGGHYILSRQLVPYHSNESSTHANIVIGRSIYRRSVSEQLNRPDRGGTGEHEYGLHSRSATFRHERAVSMGTSFFHNIRTCLNGTKKSSSSETSLFSLSPGDISGCPSTVEFGSPSSTSRASSTRSTSSSNVRTKYSFLFRQFSSTFGGPKSYGKNLSTGSKGVDTKKEVEEMLAEEIERFRKELGHITASNQQEESSESRIQKLQMDLENARKELAEVRKGINQLQDSTTS</sequence>
<evidence type="ECO:0000313" key="6">
    <source>
        <dbReference type="EMBL" id="KAB1214375.1"/>
    </source>
</evidence>
<keyword evidence="3" id="KW-0833">Ubl conjugation pathway</keyword>
<keyword evidence="7" id="KW-1185">Reference proteome</keyword>
<feature type="coiled-coil region" evidence="4">
    <location>
        <begin position="345"/>
        <end position="379"/>
    </location>
</feature>
<evidence type="ECO:0000256" key="2">
    <source>
        <dbReference type="ARBA" id="ARBA00012483"/>
    </source>
</evidence>
<evidence type="ECO:0000313" key="7">
    <source>
        <dbReference type="Proteomes" id="UP000516437"/>
    </source>
</evidence>
<protein>
    <recommendedName>
        <fullName evidence="2">RING-type E3 ubiquitin transferase</fullName>
        <ecNumber evidence="2">2.3.2.27</ecNumber>
    </recommendedName>
</protein>
<evidence type="ECO:0000256" key="3">
    <source>
        <dbReference type="ARBA" id="ARBA00022786"/>
    </source>
</evidence>
<evidence type="ECO:0000256" key="4">
    <source>
        <dbReference type="SAM" id="Coils"/>
    </source>
</evidence>
<dbReference type="EMBL" id="RXIC02000023">
    <property type="protein sequence ID" value="KAB1214375.1"/>
    <property type="molecule type" value="Genomic_DNA"/>
</dbReference>
<feature type="compositionally biased region" description="Low complexity" evidence="5">
    <location>
        <begin position="264"/>
        <end position="278"/>
    </location>
</feature>
<dbReference type="GO" id="GO:0061630">
    <property type="term" value="F:ubiquitin protein ligase activity"/>
    <property type="evidence" value="ECO:0007669"/>
    <property type="project" value="UniProtKB-EC"/>
</dbReference>
<keyword evidence="4" id="KW-0175">Coiled coil</keyword>
<dbReference type="InterPro" id="IPR051348">
    <property type="entry name" value="U-box_ubiquitin_ligases"/>
</dbReference>